<gene>
    <name evidence="1" type="ORF">V1477_004522</name>
</gene>
<dbReference type="AlphaFoldDB" id="A0ABD2CM39"/>
<sequence length="69" mass="7954">MQWMYVPMRCKGYSISITGMSTRIAVFKYCYLLETEHFGSIRNKKGIAISFMISVISQYLIKQSSSKDS</sequence>
<accession>A0ABD2CM39</accession>
<evidence type="ECO:0000313" key="1">
    <source>
        <dbReference type="EMBL" id="KAL2746152.1"/>
    </source>
</evidence>
<evidence type="ECO:0000313" key="2">
    <source>
        <dbReference type="Proteomes" id="UP001607303"/>
    </source>
</evidence>
<dbReference type="Proteomes" id="UP001607303">
    <property type="component" value="Unassembled WGS sequence"/>
</dbReference>
<keyword evidence="2" id="KW-1185">Reference proteome</keyword>
<comment type="caution">
    <text evidence="1">The sequence shown here is derived from an EMBL/GenBank/DDBJ whole genome shotgun (WGS) entry which is preliminary data.</text>
</comment>
<name>A0ABD2CM39_VESMC</name>
<protein>
    <submittedName>
        <fullName evidence="1">Uncharacterized protein</fullName>
    </submittedName>
</protein>
<organism evidence="1 2">
    <name type="scientific">Vespula maculifrons</name>
    <name type="common">Eastern yellow jacket</name>
    <name type="synonym">Wasp</name>
    <dbReference type="NCBI Taxonomy" id="7453"/>
    <lineage>
        <taxon>Eukaryota</taxon>
        <taxon>Metazoa</taxon>
        <taxon>Ecdysozoa</taxon>
        <taxon>Arthropoda</taxon>
        <taxon>Hexapoda</taxon>
        <taxon>Insecta</taxon>
        <taxon>Pterygota</taxon>
        <taxon>Neoptera</taxon>
        <taxon>Endopterygota</taxon>
        <taxon>Hymenoptera</taxon>
        <taxon>Apocrita</taxon>
        <taxon>Aculeata</taxon>
        <taxon>Vespoidea</taxon>
        <taxon>Vespidae</taxon>
        <taxon>Vespinae</taxon>
        <taxon>Vespula</taxon>
    </lineage>
</organism>
<reference evidence="1 2" key="1">
    <citation type="journal article" date="2024" name="Ann. Entomol. Soc. Am.">
        <title>Genomic analyses of the southern and eastern yellowjacket wasps (Hymenoptera: Vespidae) reveal evolutionary signatures of social life.</title>
        <authorList>
            <person name="Catto M.A."/>
            <person name="Caine P.B."/>
            <person name="Orr S.E."/>
            <person name="Hunt B.G."/>
            <person name="Goodisman M.A.D."/>
        </authorList>
    </citation>
    <scope>NUCLEOTIDE SEQUENCE [LARGE SCALE GENOMIC DNA]</scope>
    <source>
        <strain evidence="1">232</strain>
        <tissue evidence="1">Head and thorax</tissue>
    </source>
</reference>
<proteinExistence type="predicted"/>
<dbReference type="EMBL" id="JAYRBN010000037">
    <property type="protein sequence ID" value="KAL2746152.1"/>
    <property type="molecule type" value="Genomic_DNA"/>
</dbReference>